<dbReference type="SUPFAM" id="SSF51430">
    <property type="entry name" value="NAD(P)-linked oxidoreductase"/>
    <property type="match status" value="1"/>
</dbReference>
<dbReference type="OrthoDB" id="7238at2157"/>
<evidence type="ECO:0000259" key="1">
    <source>
        <dbReference type="Pfam" id="PF00248"/>
    </source>
</evidence>
<proteinExistence type="predicted"/>
<dbReference type="Gene3D" id="3.20.20.100">
    <property type="entry name" value="NADP-dependent oxidoreductase domain"/>
    <property type="match status" value="1"/>
</dbReference>
<dbReference type="RefSeq" id="WP_134485348.1">
    <property type="nucleotide sequence ID" value="NZ_LR216287.1"/>
</dbReference>
<dbReference type="Proteomes" id="UP000294299">
    <property type="component" value="Chromosome NFRAN"/>
</dbReference>
<accession>A0A484IF53</accession>
<feature type="domain" description="NADP-dependent oxidoreductase" evidence="1">
    <location>
        <begin position="45"/>
        <end position="228"/>
    </location>
</feature>
<dbReference type="Pfam" id="PF00248">
    <property type="entry name" value="Aldo_ket_red"/>
    <property type="match status" value="1"/>
</dbReference>
<evidence type="ECO:0000313" key="3">
    <source>
        <dbReference type="Proteomes" id="UP000294299"/>
    </source>
</evidence>
<dbReference type="GeneID" id="39422184"/>
<dbReference type="GO" id="GO:0016491">
    <property type="term" value="F:oxidoreductase activity"/>
    <property type="evidence" value="ECO:0007669"/>
    <property type="project" value="InterPro"/>
</dbReference>
<dbReference type="CDD" id="cd19099">
    <property type="entry name" value="AKR_unchar"/>
    <property type="match status" value="1"/>
</dbReference>
<protein>
    <submittedName>
        <fullName evidence="2">Aldo/keto reductase family protein</fullName>
    </submittedName>
</protein>
<dbReference type="GO" id="GO:0005829">
    <property type="term" value="C:cytosol"/>
    <property type="evidence" value="ECO:0007669"/>
    <property type="project" value="TreeGrafter"/>
</dbReference>
<evidence type="ECO:0000313" key="2">
    <source>
        <dbReference type="EMBL" id="VFJ15408.1"/>
    </source>
</evidence>
<dbReference type="InterPro" id="IPR023210">
    <property type="entry name" value="NADP_OxRdtase_dom"/>
</dbReference>
<dbReference type="KEGG" id="nfn:NFRAN_3090"/>
<gene>
    <name evidence="2" type="ORF">NFRAN_3090</name>
</gene>
<dbReference type="EMBL" id="LR216287">
    <property type="protein sequence ID" value="VFJ15408.1"/>
    <property type="molecule type" value="Genomic_DNA"/>
</dbReference>
<dbReference type="PANTHER" id="PTHR42686">
    <property type="entry name" value="GH17980P-RELATED"/>
    <property type="match status" value="1"/>
</dbReference>
<organism evidence="2 3">
    <name type="scientific">Candidatus Nitrosocosmicus franklandianus</name>
    <dbReference type="NCBI Taxonomy" id="1798806"/>
    <lineage>
        <taxon>Archaea</taxon>
        <taxon>Nitrososphaerota</taxon>
        <taxon>Nitrososphaeria</taxon>
        <taxon>Nitrososphaerales</taxon>
        <taxon>Nitrososphaeraceae</taxon>
        <taxon>Candidatus Nitrosocosmicus</taxon>
    </lineage>
</organism>
<reference evidence="2 3" key="1">
    <citation type="submission" date="2019-02" db="EMBL/GenBank/DDBJ databases">
        <authorList>
            <person name="Lehtovirta-Morley E L."/>
        </authorList>
    </citation>
    <scope>NUCLEOTIDE SEQUENCE [LARGE SCALE GENOMIC DNA]</scope>
    <source>
        <strain evidence="2">NFRAN1</strain>
    </source>
</reference>
<dbReference type="InterPro" id="IPR020471">
    <property type="entry name" value="AKR"/>
</dbReference>
<dbReference type="AlphaFoldDB" id="A0A484IF53"/>
<name>A0A484IF53_9ARCH</name>
<keyword evidence="3" id="KW-1185">Reference proteome</keyword>
<dbReference type="InterPro" id="IPR036812">
    <property type="entry name" value="NAD(P)_OxRdtase_dom_sf"/>
</dbReference>
<sequence>MSFDKKFYPGHSTSLGTTTFKDRAIRKGVHESHFKLVEDLYLSSLGMGTYLGNLSSTDNENLESSLYKSVKEGCINVIDTALNYRSMLSEKSIGRAVDRLMKEGIVQRNELFICTKNGYFTNDGDYNHVDIESYLKVMYIDRNIVDYGDISPSYNIMNPDYIANCIDRSLCNMGLESIDLVYIHNSFESWYDQVEKETYNEMLSKVFKVYEEYRKRGKIRYYGMATWNCFTAQPRNPNYLSLRDVVKIANEVGGTDNGFKFIQLPYNSLMTEAFTYRNQKVEESSEDVSILEAANRLGIHVFTSIPLFQGKLLILKINDRFLSNLPYESLRLLQFVRSTPGIVAPLVGQKSSDHTNQNILISRYPTLTHSEFEDVLNRFESVRKNQFR</sequence>
<dbReference type="PANTHER" id="PTHR42686:SF1">
    <property type="entry name" value="GH17980P-RELATED"/>
    <property type="match status" value="1"/>
</dbReference>